<reference evidence="1 2" key="1">
    <citation type="submission" date="2024-09" db="EMBL/GenBank/DDBJ databases">
        <authorList>
            <person name="Sun Q."/>
            <person name="Mori K."/>
        </authorList>
    </citation>
    <scope>NUCLEOTIDE SEQUENCE [LARGE SCALE GENOMIC DNA]</scope>
    <source>
        <strain evidence="1 2">ATCC 51285</strain>
    </source>
</reference>
<dbReference type="RefSeq" id="WP_027312293.1">
    <property type="nucleotide sequence ID" value="NZ_JAUESS010000001.1"/>
</dbReference>
<name>A0ABV5ZDG4_9GAMM</name>
<proteinExistence type="predicted"/>
<accession>A0ABV5ZDG4</accession>
<gene>
    <name evidence="1" type="ORF">ACFFLH_10655</name>
</gene>
<sequence>MTASADIRKRDRIIEELRTFIKKVLTEPEIAAKSVAIARELLNEENADRKIADRISATTSIKIPAEMSDADRLYLELLREVVRDEKALY</sequence>
<evidence type="ECO:0000313" key="2">
    <source>
        <dbReference type="Proteomes" id="UP001589628"/>
    </source>
</evidence>
<protein>
    <submittedName>
        <fullName evidence="1">Uncharacterized protein</fullName>
    </submittedName>
</protein>
<organism evidence="1 2">
    <name type="scientific">Balneatrix alpica</name>
    <dbReference type="NCBI Taxonomy" id="75684"/>
    <lineage>
        <taxon>Bacteria</taxon>
        <taxon>Pseudomonadati</taxon>
        <taxon>Pseudomonadota</taxon>
        <taxon>Gammaproteobacteria</taxon>
        <taxon>Oceanospirillales</taxon>
        <taxon>Balneatrichaceae</taxon>
        <taxon>Balneatrix</taxon>
    </lineage>
</organism>
<comment type="caution">
    <text evidence="1">The sequence shown here is derived from an EMBL/GenBank/DDBJ whole genome shotgun (WGS) entry which is preliminary data.</text>
</comment>
<evidence type="ECO:0000313" key="1">
    <source>
        <dbReference type="EMBL" id="MFB9886875.1"/>
    </source>
</evidence>
<dbReference type="EMBL" id="JBHLZN010000003">
    <property type="protein sequence ID" value="MFB9886875.1"/>
    <property type="molecule type" value="Genomic_DNA"/>
</dbReference>
<keyword evidence="2" id="KW-1185">Reference proteome</keyword>
<dbReference type="Proteomes" id="UP001589628">
    <property type="component" value="Unassembled WGS sequence"/>
</dbReference>